<dbReference type="GO" id="GO:0034765">
    <property type="term" value="P:regulation of monoatomic ion transmembrane transport"/>
    <property type="evidence" value="ECO:0007669"/>
    <property type="project" value="Ensembl"/>
</dbReference>
<comment type="subcellular location">
    <subcellularLocation>
        <location evidence="1">Membrane</location>
        <topology evidence="1">Multi-pass membrane protein</topology>
    </subcellularLocation>
</comment>
<dbReference type="GO" id="GO:0005245">
    <property type="term" value="F:voltage-gated calcium channel activity"/>
    <property type="evidence" value="ECO:0007669"/>
    <property type="project" value="Ensembl"/>
</dbReference>
<dbReference type="GO" id="GO:0050916">
    <property type="term" value="P:sensory perception of sweet taste"/>
    <property type="evidence" value="ECO:0007669"/>
    <property type="project" value="Ensembl"/>
</dbReference>
<dbReference type="GeneTree" id="ENSGT01030000234610"/>
<dbReference type="Pfam" id="PF14798">
    <property type="entry name" value="Ca_hom_mod"/>
    <property type="match status" value="1"/>
</dbReference>
<keyword evidence="3" id="KW-0813">Transport</keyword>
<dbReference type="GO" id="GO:0044853">
    <property type="term" value="C:plasma membrane raft"/>
    <property type="evidence" value="ECO:0007669"/>
    <property type="project" value="Ensembl"/>
</dbReference>
<feature type="transmembrane region" description="Helical" evidence="9">
    <location>
        <begin position="21"/>
        <end position="41"/>
    </location>
</feature>
<proteinExistence type="inferred from homology"/>
<keyword evidence="6" id="KW-0406">Ion transport</keyword>
<evidence type="ECO:0000256" key="3">
    <source>
        <dbReference type="ARBA" id="ARBA00022448"/>
    </source>
</evidence>
<evidence type="ECO:0000256" key="2">
    <source>
        <dbReference type="ARBA" id="ARBA00008497"/>
    </source>
</evidence>
<sequence length="344" mass="37534">TMDKFRMIFQFLQSKQEFMNGTCSIVTLASAQVYSALAFNWPCLPGYNVACSAGILLAPPLVLFLLGLVMNSNVSMLAEEWKRPPGHRAKDAAVPRCVFCSVAQRALIAPVVWVAVTLLDGKCFLCALCTAVPMTMLGNGSLAPGLPPPELARLLTRVPCPEVCDGDWLLAREVAVCYLCCVSQSLGWSFVLLTTLLAFVVRSVRPCFTQAAFLKSKYWSHYIDSERKLFDETGTEHAKAFAKVCIQQFFEAMIHDLELGHGDGALAAVPAGSAAPTATDGANEEREKLRGITDQGTTNRLLTRWHECKPPLRLSQEEPLVGNGWAGGGSRPSRKEVATYFSKV</sequence>
<dbReference type="InterPro" id="IPR029569">
    <property type="entry name" value="CALHM"/>
</dbReference>
<dbReference type="GO" id="GO:0051260">
    <property type="term" value="P:protein homooligomerization"/>
    <property type="evidence" value="ECO:0007669"/>
    <property type="project" value="Ensembl"/>
</dbReference>
<accession>A0A8C6BRQ6</accession>
<keyword evidence="5 9" id="KW-1133">Transmembrane helix</keyword>
<dbReference type="GO" id="GO:0005227">
    <property type="term" value="F:calcium-activated cation channel activity"/>
    <property type="evidence" value="ECO:0007669"/>
    <property type="project" value="Ensembl"/>
</dbReference>
<dbReference type="GO" id="GO:1904669">
    <property type="term" value="P:ATP export"/>
    <property type="evidence" value="ECO:0007669"/>
    <property type="project" value="Ensembl"/>
</dbReference>
<gene>
    <name evidence="10" type="primary">CALHM1</name>
</gene>
<dbReference type="GO" id="GO:0050917">
    <property type="term" value="P:sensory perception of umami taste"/>
    <property type="evidence" value="ECO:0007669"/>
    <property type="project" value="Ensembl"/>
</dbReference>
<keyword evidence="4 9" id="KW-0812">Transmembrane</keyword>
<protein>
    <submittedName>
        <fullName evidence="10">Calcium homeostasis modulator 1</fullName>
    </submittedName>
</protein>
<evidence type="ECO:0000256" key="9">
    <source>
        <dbReference type="SAM" id="Phobius"/>
    </source>
</evidence>
<evidence type="ECO:0000256" key="4">
    <source>
        <dbReference type="ARBA" id="ARBA00022692"/>
    </source>
</evidence>
<dbReference type="GO" id="GO:0042802">
    <property type="term" value="F:identical protein binding"/>
    <property type="evidence" value="ECO:0007669"/>
    <property type="project" value="Ensembl"/>
</dbReference>
<comment type="similarity">
    <text evidence="2">Belongs to the CALHM family.</text>
</comment>
<dbReference type="Proteomes" id="UP000694561">
    <property type="component" value="Unplaced"/>
</dbReference>
<name>A0A8C6BRQ6_MONMO</name>
<keyword evidence="8" id="KW-0407">Ion channel</keyword>
<evidence type="ECO:0000313" key="11">
    <source>
        <dbReference type="Proteomes" id="UP000694561"/>
    </source>
</evidence>
<keyword evidence="7 9" id="KW-0472">Membrane</keyword>
<feature type="transmembrane region" description="Helical" evidence="9">
    <location>
        <begin position="47"/>
        <end position="69"/>
    </location>
</feature>
<evidence type="ECO:0000256" key="1">
    <source>
        <dbReference type="ARBA" id="ARBA00004141"/>
    </source>
</evidence>
<dbReference type="GO" id="GO:0051291">
    <property type="term" value="P:protein heterooligomerization"/>
    <property type="evidence" value="ECO:0007669"/>
    <property type="project" value="Ensembl"/>
</dbReference>
<dbReference type="AlphaFoldDB" id="A0A8C6BRQ6"/>
<evidence type="ECO:0000256" key="7">
    <source>
        <dbReference type="ARBA" id="ARBA00023136"/>
    </source>
</evidence>
<dbReference type="PANTHER" id="PTHR32261">
    <property type="entry name" value="CALCIUM HOMEOSTASIS MODULATOR PROTEIN"/>
    <property type="match status" value="1"/>
</dbReference>
<evidence type="ECO:0000256" key="5">
    <source>
        <dbReference type="ARBA" id="ARBA00022989"/>
    </source>
</evidence>
<evidence type="ECO:0000256" key="8">
    <source>
        <dbReference type="ARBA" id="ARBA00023303"/>
    </source>
</evidence>
<dbReference type="GO" id="GO:0016323">
    <property type="term" value="C:basolateral plasma membrane"/>
    <property type="evidence" value="ECO:0007669"/>
    <property type="project" value="Ensembl"/>
</dbReference>
<dbReference type="GO" id="GO:0050913">
    <property type="term" value="P:sensory perception of bitter taste"/>
    <property type="evidence" value="ECO:0007669"/>
    <property type="project" value="Ensembl"/>
</dbReference>
<dbReference type="Ensembl" id="ENSMMNT00015020367.1">
    <property type="protein sequence ID" value="ENSMMNP00015018544.1"/>
    <property type="gene ID" value="ENSMMNG00015013618.1"/>
</dbReference>
<reference evidence="10" key="2">
    <citation type="submission" date="2025-09" db="UniProtKB">
        <authorList>
            <consortium name="Ensembl"/>
        </authorList>
    </citation>
    <scope>IDENTIFICATION</scope>
</reference>
<keyword evidence="11" id="KW-1185">Reference proteome</keyword>
<evidence type="ECO:0000256" key="6">
    <source>
        <dbReference type="ARBA" id="ARBA00023065"/>
    </source>
</evidence>
<dbReference type="PANTHER" id="PTHR32261:SF2">
    <property type="entry name" value="CALCIUM HOMEOSTASIS MODULATOR PROTEIN 1"/>
    <property type="match status" value="1"/>
</dbReference>
<reference evidence="10" key="1">
    <citation type="submission" date="2025-08" db="UniProtKB">
        <authorList>
            <consortium name="Ensembl"/>
        </authorList>
    </citation>
    <scope>IDENTIFICATION</scope>
</reference>
<organism evidence="10 11">
    <name type="scientific">Monodon monoceros</name>
    <name type="common">Narwhal</name>
    <name type="synonym">Ceratodon monodon</name>
    <dbReference type="NCBI Taxonomy" id="40151"/>
    <lineage>
        <taxon>Eukaryota</taxon>
        <taxon>Metazoa</taxon>
        <taxon>Chordata</taxon>
        <taxon>Craniata</taxon>
        <taxon>Vertebrata</taxon>
        <taxon>Euteleostomi</taxon>
        <taxon>Mammalia</taxon>
        <taxon>Eutheria</taxon>
        <taxon>Laurasiatheria</taxon>
        <taxon>Artiodactyla</taxon>
        <taxon>Whippomorpha</taxon>
        <taxon>Cetacea</taxon>
        <taxon>Odontoceti</taxon>
        <taxon>Monodontidae</taxon>
        <taxon>Monodon</taxon>
    </lineage>
</organism>
<evidence type="ECO:0000313" key="10">
    <source>
        <dbReference type="Ensembl" id="ENSMMNP00015018544.1"/>
    </source>
</evidence>